<dbReference type="PANTHER" id="PTHR46828:SF2">
    <property type="entry name" value="ENDO-1,4-BETA-XYLANASE A-RELATED"/>
    <property type="match status" value="1"/>
</dbReference>
<evidence type="ECO:0000256" key="9">
    <source>
        <dbReference type="PROSITE-ProRule" id="PRU01097"/>
    </source>
</evidence>
<evidence type="ECO:0000256" key="2">
    <source>
        <dbReference type="ARBA" id="ARBA00004851"/>
    </source>
</evidence>
<evidence type="ECO:0000256" key="5">
    <source>
        <dbReference type="ARBA" id="ARBA00022801"/>
    </source>
</evidence>
<keyword evidence="10" id="KW-0732">Signal</keyword>
<organism evidence="12 13">
    <name type="scientific">Allomyces macrogynus (strain ATCC 38327)</name>
    <name type="common">Allomyces javanicus var. macrogynus</name>
    <dbReference type="NCBI Taxonomy" id="578462"/>
    <lineage>
        <taxon>Eukaryota</taxon>
        <taxon>Fungi</taxon>
        <taxon>Fungi incertae sedis</taxon>
        <taxon>Blastocladiomycota</taxon>
        <taxon>Blastocladiomycetes</taxon>
        <taxon>Blastocladiales</taxon>
        <taxon>Blastocladiaceae</taxon>
        <taxon>Allomyces</taxon>
    </lineage>
</organism>
<dbReference type="InterPro" id="IPR033123">
    <property type="entry name" value="GH11_dom"/>
</dbReference>
<protein>
    <recommendedName>
        <fullName evidence="3">endo-1,4-beta-xylanase</fullName>
        <ecNumber evidence="3">3.2.1.8</ecNumber>
    </recommendedName>
</protein>
<dbReference type="UniPathway" id="UPA00114"/>
<proteinExistence type="inferred from homology"/>
<evidence type="ECO:0000256" key="7">
    <source>
        <dbReference type="ARBA" id="ARBA00023295"/>
    </source>
</evidence>
<dbReference type="Proteomes" id="UP000054350">
    <property type="component" value="Unassembled WGS sequence"/>
</dbReference>
<reference evidence="12 13" key="1">
    <citation type="submission" date="2009-11" db="EMBL/GenBank/DDBJ databases">
        <title>Annotation of Allomyces macrogynus ATCC 38327.</title>
        <authorList>
            <consortium name="The Broad Institute Genome Sequencing Platform"/>
            <person name="Russ C."/>
            <person name="Cuomo C."/>
            <person name="Burger G."/>
            <person name="Gray M.W."/>
            <person name="Holland P.W.H."/>
            <person name="King N."/>
            <person name="Lang F.B.F."/>
            <person name="Roger A.J."/>
            <person name="Ruiz-Trillo I."/>
            <person name="Young S.K."/>
            <person name="Zeng Q."/>
            <person name="Gargeya S."/>
            <person name="Fitzgerald M."/>
            <person name="Haas B."/>
            <person name="Abouelleil A."/>
            <person name="Alvarado L."/>
            <person name="Arachchi H.M."/>
            <person name="Berlin A."/>
            <person name="Chapman S.B."/>
            <person name="Gearin G."/>
            <person name="Goldberg J."/>
            <person name="Griggs A."/>
            <person name="Gujja S."/>
            <person name="Hansen M."/>
            <person name="Heiman D."/>
            <person name="Howarth C."/>
            <person name="Larimer J."/>
            <person name="Lui A."/>
            <person name="MacDonald P.J.P."/>
            <person name="McCowen C."/>
            <person name="Montmayeur A."/>
            <person name="Murphy C."/>
            <person name="Neiman D."/>
            <person name="Pearson M."/>
            <person name="Priest M."/>
            <person name="Roberts A."/>
            <person name="Saif S."/>
            <person name="Shea T."/>
            <person name="Sisk P."/>
            <person name="Stolte C."/>
            <person name="Sykes S."/>
            <person name="Wortman J."/>
            <person name="Nusbaum C."/>
            <person name="Birren B."/>
        </authorList>
    </citation>
    <scope>NUCLEOTIDE SEQUENCE [LARGE SCALE GENOMIC DNA]</scope>
    <source>
        <strain evidence="12 13">ATCC 38327</strain>
    </source>
</reference>
<comment type="pathway">
    <text evidence="2">Glycan degradation; xylan degradation.</text>
</comment>
<name>A0A0L0TCF1_ALLM3</name>
<dbReference type="STRING" id="578462.A0A0L0TCF1"/>
<dbReference type="InterPro" id="IPR013320">
    <property type="entry name" value="ConA-like_dom_sf"/>
</dbReference>
<dbReference type="eggNOG" id="ENOG502RXA7">
    <property type="taxonomic scope" value="Eukaryota"/>
</dbReference>
<evidence type="ECO:0000313" key="12">
    <source>
        <dbReference type="EMBL" id="KNE72391.1"/>
    </source>
</evidence>
<keyword evidence="4" id="KW-0858">Xylan degradation</keyword>
<feature type="signal peptide" evidence="10">
    <location>
        <begin position="1"/>
        <end position="30"/>
    </location>
</feature>
<keyword evidence="8" id="KW-0624">Polysaccharide degradation</keyword>
<dbReference type="VEuPathDB" id="FungiDB:AMAG_16874"/>
<keyword evidence="5" id="KW-0378">Hydrolase</keyword>
<dbReference type="PANTHER" id="PTHR46828">
    <property type="entry name" value="ENDO-1,4-BETA-XYLANASE A-RELATED"/>
    <property type="match status" value="1"/>
</dbReference>
<comment type="caution">
    <text evidence="9">Lacks conserved residue(s) required for the propagation of feature annotation.</text>
</comment>
<sequence>MHSSTPFTVAAALFLAIATVVAALITPALAAPTTSVQTANAQAWKTISKNGSGYELGGLWYSFWADVPGHSSISVGPDGQYKTSWNSVSNFVAGKGWPTGSPTRVVEYSGTFSPQGNGYLSVYGWAKDWSVEYYITDNWGNYRRLYSPGLLHRTGFIGAPVVP</sequence>
<keyword evidence="6" id="KW-0119">Carbohydrate metabolism</keyword>
<comment type="similarity">
    <text evidence="9">Belongs to the glycosyl hydrolase 11 (cellulase G) family.</text>
</comment>
<dbReference type="InterPro" id="IPR013319">
    <property type="entry name" value="GH11/12"/>
</dbReference>
<evidence type="ECO:0000256" key="6">
    <source>
        <dbReference type="ARBA" id="ARBA00023277"/>
    </source>
</evidence>
<dbReference type="EMBL" id="GG745379">
    <property type="protein sequence ID" value="KNE72391.1"/>
    <property type="molecule type" value="Genomic_DNA"/>
</dbReference>
<accession>A0A0L0TCF1</accession>
<evidence type="ECO:0000256" key="3">
    <source>
        <dbReference type="ARBA" id="ARBA00012590"/>
    </source>
</evidence>
<dbReference type="GO" id="GO:0045493">
    <property type="term" value="P:xylan catabolic process"/>
    <property type="evidence" value="ECO:0007669"/>
    <property type="project" value="UniProtKB-UniPathway"/>
</dbReference>
<dbReference type="OrthoDB" id="3052357at2759"/>
<reference evidence="13" key="2">
    <citation type="submission" date="2009-11" db="EMBL/GenBank/DDBJ databases">
        <title>The Genome Sequence of Allomyces macrogynus strain ATCC 38327.</title>
        <authorList>
            <consortium name="The Broad Institute Genome Sequencing Platform"/>
            <person name="Russ C."/>
            <person name="Cuomo C."/>
            <person name="Shea T."/>
            <person name="Young S.K."/>
            <person name="Zeng Q."/>
            <person name="Koehrsen M."/>
            <person name="Haas B."/>
            <person name="Borodovsky M."/>
            <person name="Guigo R."/>
            <person name="Alvarado L."/>
            <person name="Berlin A."/>
            <person name="Borenstein D."/>
            <person name="Chen Z."/>
            <person name="Engels R."/>
            <person name="Freedman E."/>
            <person name="Gellesch M."/>
            <person name="Goldberg J."/>
            <person name="Griggs A."/>
            <person name="Gujja S."/>
            <person name="Heiman D."/>
            <person name="Hepburn T."/>
            <person name="Howarth C."/>
            <person name="Jen D."/>
            <person name="Larson L."/>
            <person name="Lewis B."/>
            <person name="Mehta T."/>
            <person name="Park D."/>
            <person name="Pearson M."/>
            <person name="Roberts A."/>
            <person name="Saif S."/>
            <person name="Shenoy N."/>
            <person name="Sisk P."/>
            <person name="Stolte C."/>
            <person name="Sykes S."/>
            <person name="Walk T."/>
            <person name="White J."/>
            <person name="Yandava C."/>
            <person name="Burger G."/>
            <person name="Gray M.W."/>
            <person name="Holland P.W.H."/>
            <person name="King N."/>
            <person name="Lang F.B.F."/>
            <person name="Roger A.J."/>
            <person name="Ruiz-Trillo I."/>
            <person name="Lander E."/>
            <person name="Nusbaum C."/>
        </authorList>
    </citation>
    <scope>NUCLEOTIDE SEQUENCE [LARGE SCALE GENOMIC DNA]</scope>
    <source>
        <strain evidence="13">ATCC 38327</strain>
    </source>
</reference>
<comment type="catalytic activity">
    <reaction evidence="1">
        <text>Endohydrolysis of (1-&gt;4)-beta-D-xylosidic linkages in xylans.</text>
        <dbReference type="EC" id="3.2.1.8"/>
    </reaction>
</comment>
<keyword evidence="7" id="KW-0326">Glycosidase</keyword>
<dbReference type="InterPro" id="IPR001137">
    <property type="entry name" value="Glyco_hydro_11"/>
</dbReference>
<dbReference type="Pfam" id="PF00457">
    <property type="entry name" value="Glyco_hydro_11"/>
    <property type="match status" value="1"/>
</dbReference>
<dbReference type="Gene3D" id="2.60.120.180">
    <property type="match status" value="1"/>
</dbReference>
<dbReference type="PROSITE" id="PS51761">
    <property type="entry name" value="GH11_3"/>
    <property type="match status" value="1"/>
</dbReference>
<evidence type="ECO:0000313" key="13">
    <source>
        <dbReference type="Proteomes" id="UP000054350"/>
    </source>
</evidence>
<feature type="domain" description="GH11" evidence="11">
    <location>
        <begin position="47"/>
        <end position="163"/>
    </location>
</feature>
<dbReference type="SUPFAM" id="SSF49899">
    <property type="entry name" value="Concanavalin A-like lectins/glucanases"/>
    <property type="match status" value="1"/>
</dbReference>
<evidence type="ECO:0000256" key="10">
    <source>
        <dbReference type="SAM" id="SignalP"/>
    </source>
</evidence>
<dbReference type="AlphaFoldDB" id="A0A0L0TCF1"/>
<feature type="chain" id="PRO_5005548546" description="endo-1,4-beta-xylanase" evidence="10">
    <location>
        <begin position="31"/>
        <end position="163"/>
    </location>
</feature>
<gene>
    <name evidence="12" type="ORF">AMAG_16874</name>
</gene>
<keyword evidence="13" id="KW-1185">Reference proteome</keyword>
<evidence type="ECO:0000259" key="11">
    <source>
        <dbReference type="PROSITE" id="PS51761"/>
    </source>
</evidence>
<dbReference type="GO" id="GO:0031176">
    <property type="term" value="F:endo-1,4-beta-xylanase activity"/>
    <property type="evidence" value="ECO:0007669"/>
    <property type="project" value="UniProtKB-EC"/>
</dbReference>
<evidence type="ECO:0000256" key="8">
    <source>
        <dbReference type="ARBA" id="ARBA00023326"/>
    </source>
</evidence>
<evidence type="ECO:0000256" key="1">
    <source>
        <dbReference type="ARBA" id="ARBA00000681"/>
    </source>
</evidence>
<dbReference type="EC" id="3.2.1.8" evidence="3"/>
<evidence type="ECO:0000256" key="4">
    <source>
        <dbReference type="ARBA" id="ARBA00022651"/>
    </source>
</evidence>